<dbReference type="InterPro" id="IPR013762">
    <property type="entry name" value="Integrase-like_cat_sf"/>
</dbReference>
<dbReference type="Gene3D" id="1.10.443.10">
    <property type="entry name" value="Intergrase catalytic core"/>
    <property type="match status" value="1"/>
</dbReference>
<dbReference type="Pfam" id="PF00589">
    <property type="entry name" value="Phage_integrase"/>
    <property type="match status" value="1"/>
</dbReference>
<gene>
    <name evidence="8" type="ORF">SAMN05660831_00017</name>
</gene>
<evidence type="ECO:0000256" key="1">
    <source>
        <dbReference type="ARBA" id="ARBA00008857"/>
    </source>
</evidence>
<dbReference type="Gene3D" id="3.30.160.60">
    <property type="entry name" value="Classic Zinc Finger"/>
    <property type="match status" value="1"/>
</dbReference>
<evidence type="ECO:0000256" key="6">
    <source>
        <dbReference type="SAM" id="MobiDB-lite"/>
    </source>
</evidence>
<sequence>MGRRRSRQNAPLPPNLYPTKAGGRTYYRYRHPQTGKWHGMGGDRQRAVEAARQLNELLSLGSDLVAKVRGGGRTLGDYIRYFKDEVLPARRVKGEPLSPHTLRDYGWILDAITEELGHFPIENVTQKQLADYLQKRPSPEAHNRHRTLLVMVYRQAVSDGLVTENLPERILKRDRSKKVRQRLSIEEYRKIFKAARPAIQHAMELSLNALQRRADIQKWRFDDQRTDPESGQEYAHIIQSKTRKHGPTAYLRIPLNLPVAHSELGARTLGEIISSCRDDIACPFLVHERPQRMVRSQDKEHHFQLTPRAISDGFAEARDAAGVASHLPRAARPTFHELLSLGEHLRKESGWTTRQIQTLRGHTSERMTEAYLEGHTWTTVEVPHGG</sequence>
<evidence type="ECO:0000256" key="2">
    <source>
        <dbReference type="ARBA" id="ARBA00022908"/>
    </source>
</evidence>
<accession>A0A1I1N8X3</accession>
<dbReference type="PROSITE" id="PS51900">
    <property type="entry name" value="CB"/>
    <property type="match status" value="1"/>
</dbReference>
<dbReference type="EMBL" id="FOMJ01000001">
    <property type="protein sequence ID" value="SFC90190.1"/>
    <property type="molecule type" value="Genomic_DNA"/>
</dbReference>
<keyword evidence="3 5" id="KW-0238">DNA-binding</keyword>
<dbReference type="AlphaFoldDB" id="A0A1I1N8X3"/>
<dbReference type="InterPro" id="IPR044068">
    <property type="entry name" value="CB"/>
</dbReference>
<dbReference type="InterPro" id="IPR016177">
    <property type="entry name" value="DNA-bd_dom_sf"/>
</dbReference>
<dbReference type="Proteomes" id="UP000198611">
    <property type="component" value="Unassembled WGS sequence"/>
</dbReference>
<evidence type="ECO:0000313" key="9">
    <source>
        <dbReference type="Proteomes" id="UP000198611"/>
    </source>
</evidence>
<dbReference type="Gene3D" id="1.10.150.130">
    <property type="match status" value="1"/>
</dbReference>
<dbReference type="GO" id="GO:0008907">
    <property type="term" value="F:integrase activity"/>
    <property type="evidence" value="ECO:0007669"/>
    <property type="project" value="InterPro"/>
</dbReference>
<dbReference type="OrthoDB" id="8781634at2"/>
<comment type="similarity">
    <text evidence="1">Belongs to the 'phage' integrase family.</text>
</comment>
<evidence type="ECO:0000256" key="4">
    <source>
        <dbReference type="ARBA" id="ARBA00023172"/>
    </source>
</evidence>
<feature type="region of interest" description="Disordered" evidence="6">
    <location>
        <begin position="1"/>
        <end position="22"/>
    </location>
</feature>
<dbReference type="SUPFAM" id="SSF54171">
    <property type="entry name" value="DNA-binding domain"/>
    <property type="match status" value="1"/>
</dbReference>
<dbReference type="GO" id="GO:0006310">
    <property type="term" value="P:DNA recombination"/>
    <property type="evidence" value="ECO:0007669"/>
    <property type="project" value="UniProtKB-KW"/>
</dbReference>
<dbReference type="STRING" id="1123397.SAMN05660831_00017"/>
<evidence type="ECO:0000313" key="8">
    <source>
        <dbReference type="EMBL" id="SFC90190.1"/>
    </source>
</evidence>
<dbReference type="InterPro" id="IPR015094">
    <property type="entry name" value="Integrase_lambda-typ_DNA-bd_N"/>
</dbReference>
<keyword evidence="4" id="KW-0233">DNA recombination</keyword>
<keyword evidence="2" id="KW-0229">DNA integration</keyword>
<evidence type="ECO:0000256" key="3">
    <source>
        <dbReference type="ARBA" id="ARBA00023125"/>
    </source>
</evidence>
<dbReference type="SUPFAM" id="SSF56349">
    <property type="entry name" value="DNA breaking-rejoining enzymes"/>
    <property type="match status" value="1"/>
</dbReference>
<proteinExistence type="inferred from homology"/>
<evidence type="ECO:0000256" key="5">
    <source>
        <dbReference type="PROSITE-ProRule" id="PRU01248"/>
    </source>
</evidence>
<dbReference type="GO" id="GO:0003677">
    <property type="term" value="F:DNA binding"/>
    <property type="evidence" value="ECO:0007669"/>
    <property type="project" value="UniProtKB-UniRule"/>
</dbReference>
<name>A0A1I1N8X3_9GAMM</name>
<dbReference type="InterPro" id="IPR011010">
    <property type="entry name" value="DNA_brk_join_enz"/>
</dbReference>
<protein>
    <submittedName>
        <fullName evidence="8">Phage integrase family protein</fullName>
    </submittedName>
</protein>
<dbReference type="InterPro" id="IPR002104">
    <property type="entry name" value="Integrase_catalytic"/>
</dbReference>
<reference evidence="8 9" key="1">
    <citation type="submission" date="2016-10" db="EMBL/GenBank/DDBJ databases">
        <authorList>
            <person name="de Groot N.N."/>
        </authorList>
    </citation>
    <scope>NUCLEOTIDE SEQUENCE [LARGE SCALE GENOMIC DNA]</scope>
    <source>
        <strain evidence="8 9">HL3</strain>
    </source>
</reference>
<organism evidence="8 9">
    <name type="scientific">Thiohalospira halophila DSM 15071</name>
    <dbReference type="NCBI Taxonomy" id="1123397"/>
    <lineage>
        <taxon>Bacteria</taxon>
        <taxon>Pseudomonadati</taxon>
        <taxon>Pseudomonadota</taxon>
        <taxon>Gammaproteobacteria</taxon>
        <taxon>Thiohalospirales</taxon>
        <taxon>Thiohalospiraceae</taxon>
        <taxon>Thiohalospira</taxon>
    </lineage>
</organism>
<dbReference type="InterPro" id="IPR010998">
    <property type="entry name" value="Integrase_recombinase_N"/>
</dbReference>
<evidence type="ECO:0000259" key="7">
    <source>
        <dbReference type="PROSITE" id="PS51900"/>
    </source>
</evidence>
<keyword evidence="9" id="KW-1185">Reference proteome</keyword>
<dbReference type="Pfam" id="PF09003">
    <property type="entry name" value="Arm-DNA-bind_1"/>
    <property type="match status" value="1"/>
</dbReference>
<feature type="domain" description="Core-binding (CB)" evidence="7">
    <location>
        <begin position="73"/>
        <end position="157"/>
    </location>
</feature>